<sequence>MEQDMDRRERRGVDSRASEEGLRGIGRGPMERSELTPPPEPGARRAPARPAHAQSDALAQVYAYESDSTYAYEASDAVSAHQRERAAAGRAPEHERADGAAAYARERRGEDGAYASGPADEAAAPERGRGGEGSAPAEAAGRGPDGRSRYNGEAAGTPGPMQVHVHMGQAEPTRTEERYDRYDRYERAPRESGSARSYIGWIGLIVAVAFVLVVYFGLSGLTREAAGINGSIREQTTAIQAQTGVLQSIRDGLWQLVESVKEAATRWFG</sequence>
<organism evidence="3 4">
    <name type="scientific">Paenibacillus athensensis</name>
    <dbReference type="NCBI Taxonomy" id="1967502"/>
    <lineage>
        <taxon>Bacteria</taxon>
        <taxon>Bacillati</taxon>
        <taxon>Bacillota</taxon>
        <taxon>Bacilli</taxon>
        <taxon>Bacillales</taxon>
        <taxon>Paenibacillaceae</taxon>
        <taxon>Paenibacillus</taxon>
    </lineage>
</organism>
<proteinExistence type="predicted"/>
<keyword evidence="2" id="KW-0472">Membrane</keyword>
<feature type="compositionally biased region" description="Basic and acidic residues" evidence="1">
    <location>
        <begin position="1"/>
        <end position="22"/>
    </location>
</feature>
<keyword evidence="2" id="KW-0812">Transmembrane</keyword>
<feature type="compositionally biased region" description="Basic and acidic residues" evidence="1">
    <location>
        <begin position="81"/>
        <end position="111"/>
    </location>
</feature>
<comment type="caution">
    <text evidence="3">The sequence shown here is derived from an EMBL/GenBank/DDBJ whole genome shotgun (WGS) entry which is preliminary data.</text>
</comment>
<keyword evidence="4" id="KW-1185">Reference proteome</keyword>
<evidence type="ECO:0000256" key="2">
    <source>
        <dbReference type="SAM" id="Phobius"/>
    </source>
</evidence>
<gene>
    <name evidence="3" type="ORF">B5M42_03700</name>
</gene>
<feature type="region of interest" description="Disordered" evidence="1">
    <location>
        <begin position="1"/>
        <end position="60"/>
    </location>
</feature>
<protein>
    <submittedName>
        <fullName evidence="3">Uncharacterized protein</fullName>
    </submittedName>
</protein>
<keyword evidence="2" id="KW-1133">Transmembrane helix</keyword>
<name>A0A4Y8Q8Q8_9BACL</name>
<feature type="region of interest" description="Disordered" evidence="1">
    <location>
        <begin position="75"/>
        <end position="177"/>
    </location>
</feature>
<dbReference type="RefSeq" id="WP_134749849.1">
    <property type="nucleotide sequence ID" value="NZ_MYFO02000007.1"/>
</dbReference>
<dbReference type="AlphaFoldDB" id="A0A4Y8Q8Q8"/>
<feature type="transmembrane region" description="Helical" evidence="2">
    <location>
        <begin position="198"/>
        <end position="218"/>
    </location>
</feature>
<evidence type="ECO:0000313" key="4">
    <source>
        <dbReference type="Proteomes" id="UP000298246"/>
    </source>
</evidence>
<dbReference type="Proteomes" id="UP000298246">
    <property type="component" value="Unassembled WGS sequence"/>
</dbReference>
<feature type="compositionally biased region" description="Low complexity" evidence="1">
    <location>
        <begin position="44"/>
        <end position="53"/>
    </location>
</feature>
<evidence type="ECO:0000256" key="1">
    <source>
        <dbReference type="SAM" id="MobiDB-lite"/>
    </source>
</evidence>
<reference evidence="3 4" key="1">
    <citation type="submission" date="2017-03" db="EMBL/GenBank/DDBJ databases">
        <title>Isolation of Levoglucosan Utilizing Bacteria.</title>
        <authorList>
            <person name="Arya A.S."/>
        </authorList>
    </citation>
    <scope>NUCLEOTIDE SEQUENCE [LARGE SCALE GENOMIC DNA]</scope>
    <source>
        <strain evidence="3 4">MEC069</strain>
    </source>
</reference>
<dbReference type="EMBL" id="MYFO01000003">
    <property type="protein sequence ID" value="TFE90938.1"/>
    <property type="molecule type" value="Genomic_DNA"/>
</dbReference>
<evidence type="ECO:0000313" key="3">
    <source>
        <dbReference type="EMBL" id="TFE90938.1"/>
    </source>
</evidence>
<accession>A0A4Y8Q8Q8</accession>